<evidence type="ECO:0000313" key="1">
    <source>
        <dbReference type="EMBL" id="MFC0407144.1"/>
    </source>
</evidence>
<organism evidence="1 2">
    <name type="scientific">Roseomonas elaeocarpi</name>
    <dbReference type="NCBI Taxonomy" id="907779"/>
    <lineage>
        <taxon>Bacteria</taxon>
        <taxon>Pseudomonadati</taxon>
        <taxon>Pseudomonadota</taxon>
        <taxon>Alphaproteobacteria</taxon>
        <taxon>Acetobacterales</taxon>
        <taxon>Roseomonadaceae</taxon>
        <taxon>Roseomonas</taxon>
    </lineage>
</organism>
<gene>
    <name evidence="1" type="ORF">ACFFGY_02720</name>
</gene>
<dbReference type="Proteomes" id="UP001589865">
    <property type="component" value="Unassembled WGS sequence"/>
</dbReference>
<accession>A0ABV6JNF8</accession>
<dbReference type="RefSeq" id="WP_377042836.1">
    <property type="nucleotide sequence ID" value="NZ_JBHLUN010000002.1"/>
</dbReference>
<name>A0ABV6JNF8_9PROT</name>
<sequence>MRLGIITTGQGPRDEYVHYHRGIASALGLTIEIIDEHILEELDWPAVRPHLGAEHEARLGAHVRVPGATGNRLGDGWDHVYVRLDWAIPFFQAAIDRLVARGATAVLFCCATLFEAGAFRCPVPLILPSRLMLAAVTDRIDGFDRSVRFGVMSSAGHGRQDVQLWRDQPFADRLDIRYEPFEGDILPAARALAGFRPDVVVVWSFGLGLARRDPGNLTATLEEMLGCPVMMPHRLAALTAFGLVTAGFDDRAFVERGAASTSR</sequence>
<proteinExistence type="predicted"/>
<reference evidence="1 2" key="1">
    <citation type="submission" date="2024-09" db="EMBL/GenBank/DDBJ databases">
        <authorList>
            <person name="Sun Q."/>
            <person name="Mori K."/>
        </authorList>
    </citation>
    <scope>NUCLEOTIDE SEQUENCE [LARGE SCALE GENOMIC DNA]</scope>
    <source>
        <strain evidence="1 2">TBRC 5777</strain>
    </source>
</reference>
<dbReference type="InterPro" id="IPR010843">
    <property type="entry name" value="Uncharacterised_AroM"/>
</dbReference>
<protein>
    <submittedName>
        <fullName evidence="1">AroM family protein</fullName>
    </submittedName>
</protein>
<evidence type="ECO:0000313" key="2">
    <source>
        <dbReference type="Proteomes" id="UP001589865"/>
    </source>
</evidence>
<dbReference type="Pfam" id="PF07302">
    <property type="entry name" value="AroM"/>
    <property type="match status" value="1"/>
</dbReference>
<keyword evidence="2" id="KW-1185">Reference proteome</keyword>
<dbReference type="EMBL" id="JBHLUN010000002">
    <property type="protein sequence ID" value="MFC0407144.1"/>
    <property type="molecule type" value="Genomic_DNA"/>
</dbReference>
<comment type="caution">
    <text evidence="1">The sequence shown here is derived from an EMBL/GenBank/DDBJ whole genome shotgun (WGS) entry which is preliminary data.</text>
</comment>